<organism evidence="2 3">
    <name type="scientific">Alkalibacillus silvisoli</name>
    <dbReference type="NCBI Taxonomy" id="392823"/>
    <lineage>
        <taxon>Bacteria</taxon>
        <taxon>Bacillati</taxon>
        <taxon>Bacillota</taxon>
        <taxon>Bacilli</taxon>
        <taxon>Bacillales</taxon>
        <taxon>Bacillaceae</taxon>
        <taxon>Alkalibacillus</taxon>
    </lineage>
</organism>
<accession>A0ABN1A8U9</accession>
<proteinExistence type="predicted"/>
<feature type="compositionally biased region" description="Acidic residues" evidence="1">
    <location>
        <begin position="142"/>
        <end position="152"/>
    </location>
</feature>
<comment type="caution">
    <text evidence="2">The sequence shown here is derived from an EMBL/GenBank/DDBJ whole genome shotgun (WGS) entry which is preliminary data.</text>
</comment>
<evidence type="ECO:0000313" key="3">
    <source>
        <dbReference type="Proteomes" id="UP001500740"/>
    </source>
</evidence>
<sequence>MRHVATWGYYDNSNPDLGWVAINESINSYGLPAEAIVMFLSTANETDGVTRAEEAANQLNSILVKESRISNNDSEITYLSYKIENGKYILTSPSTEIATIEMEDIKHGRTTPAGLARRWVNNIRKRHSEPEVYEDGNYSEGNLEEEGPDNNS</sequence>
<feature type="region of interest" description="Disordered" evidence="1">
    <location>
        <begin position="127"/>
        <end position="152"/>
    </location>
</feature>
<reference evidence="2 3" key="1">
    <citation type="journal article" date="2019" name="Int. J. Syst. Evol. Microbiol.">
        <title>The Global Catalogue of Microorganisms (GCM) 10K type strain sequencing project: providing services to taxonomists for standard genome sequencing and annotation.</title>
        <authorList>
            <consortium name="The Broad Institute Genomics Platform"/>
            <consortium name="The Broad Institute Genome Sequencing Center for Infectious Disease"/>
            <person name="Wu L."/>
            <person name="Ma J."/>
        </authorList>
    </citation>
    <scope>NUCLEOTIDE SEQUENCE [LARGE SCALE GENOMIC DNA]</scope>
    <source>
        <strain evidence="2 3">JCM 14193</strain>
    </source>
</reference>
<dbReference type="RefSeq" id="WP_343784622.1">
    <property type="nucleotide sequence ID" value="NZ_BAAACZ010000028.1"/>
</dbReference>
<evidence type="ECO:0000313" key="2">
    <source>
        <dbReference type="EMBL" id="GAA0470525.1"/>
    </source>
</evidence>
<keyword evidence="3" id="KW-1185">Reference proteome</keyword>
<evidence type="ECO:0000256" key="1">
    <source>
        <dbReference type="SAM" id="MobiDB-lite"/>
    </source>
</evidence>
<name>A0ABN1A8U9_9BACI</name>
<protein>
    <submittedName>
        <fullName evidence="2">Uncharacterized protein</fullName>
    </submittedName>
</protein>
<gene>
    <name evidence="2" type="ORF">GCM10008935_28050</name>
</gene>
<dbReference type="EMBL" id="BAAACZ010000028">
    <property type="protein sequence ID" value="GAA0470525.1"/>
    <property type="molecule type" value="Genomic_DNA"/>
</dbReference>
<dbReference type="Proteomes" id="UP001500740">
    <property type="component" value="Unassembled WGS sequence"/>
</dbReference>